<evidence type="ECO:0000256" key="5">
    <source>
        <dbReference type="ARBA" id="ARBA00022840"/>
    </source>
</evidence>
<evidence type="ECO:0000256" key="4">
    <source>
        <dbReference type="ARBA" id="ARBA00022763"/>
    </source>
</evidence>
<keyword evidence="5" id="KW-0067">ATP-binding</keyword>
<name>A0AAP0JP99_9MAGN</name>
<keyword evidence="4" id="KW-0227">DNA damage</keyword>
<protein>
    <recommendedName>
        <fullName evidence="11">Cell cycle checkpoint protein RAD17</fullName>
    </recommendedName>
</protein>
<sequence length="642" mass="72539">MGAEVSSCLQRYSKQEPLLLVRTRTRTRTRAELSCAVRLSWTFSYFLLLLLLLLKTMEFLLPPKPKPKPDIHALLVAGIPRNPDLTNTNTLRYMSTLMPFTMTSLMNLWDFKRDPGMKKAGSRRSNNGGLWVDKHKPKSLEELIVHKKKVEEIKLWLKERLKPSKEEEVRTLALVVRGPAGVGKSATIQIISSHLGARLCEWNTPTPTLWQEHIHNSTSGKEYTSKLDEFEIFVETIRKYPSLSFSCTGGPISPCVLLIDDVPLTNERTALGRLCNSLHVLARSTVMPTVIIITDYSKAESADDKSHYFDVLQSSLESAGACKVTFNPLTINSIKKTLTRICKEEQCHVTSEQIDKIAKASGGDVRHAITTLQFLSLRLGHTISSSLIDPTTSCSNEDSEVNLLDDGFCLPFGRDETISLFHALGKFLHNKRDASVTTFENNVFTLRERFTRLPLMMAAPEMVLDQAHGQARVVTDFLHENVLEFISNDAIDDAWSVASYLSDADNLLGIALPWSMTRKYEAESIVQSVAASVAVRGVLFGNSHPAVSRWHSIRKPQLWLIEHSALRNKVGTLLLVRRLTLENLMANVCVMATEYKPTYKWIERNVKECLDGEKTEENECRMEELDEMEWRSCGKSDEIEDW</sequence>
<keyword evidence="7" id="KW-0131">Cell cycle</keyword>
<dbReference type="EMBL" id="JBBNAF010000006">
    <property type="protein sequence ID" value="KAK9136487.1"/>
    <property type="molecule type" value="Genomic_DNA"/>
</dbReference>
<dbReference type="FunFam" id="3.40.50.300:FF:001661">
    <property type="entry name" value="RAD17 checkpoint clamp loader component"/>
    <property type="match status" value="1"/>
</dbReference>
<dbReference type="Proteomes" id="UP001420932">
    <property type="component" value="Unassembled WGS sequence"/>
</dbReference>
<dbReference type="Pfam" id="PF03215">
    <property type="entry name" value="Rad17"/>
    <property type="match status" value="1"/>
</dbReference>
<dbReference type="GO" id="GO:0005634">
    <property type="term" value="C:nucleus"/>
    <property type="evidence" value="ECO:0007669"/>
    <property type="project" value="UniProtKB-SubCell"/>
</dbReference>
<keyword evidence="3" id="KW-0547">Nucleotide-binding</keyword>
<comment type="subcellular location">
    <subcellularLocation>
        <location evidence="1">Nucleus</location>
    </subcellularLocation>
</comment>
<dbReference type="GO" id="GO:0006281">
    <property type="term" value="P:DNA repair"/>
    <property type="evidence" value="ECO:0007669"/>
    <property type="project" value="InterPro"/>
</dbReference>
<keyword evidence="10" id="KW-1185">Reference proteome</keyword>
<dbReference type="GO" id="GO:0003682">
    <property type="term" value="F:chromatin binding"/>
    <property type="evidence" value="ECO:0007669"/>
    <property type="project" value="TreeGrafter"/>
</dbReference>
<dbReference type="PANTHER" id="PTHR12172:SF0">
    <property type="entry name" value="CELL CYCLE CHECKPOINT PROTEIN RAD17"/>
    <property type="match status" value="1"/>
</dbReference>
<evidence type="ECO:0000256" key="3">
    <source>
        <dbReference type="ARBA" id="ARBA00022741"/>
    </source>
</evidence>
<comment type="caution">
    <text evidence="9">The sequence shown here is derived from an EMBL/GenBank/DDBJ whole genome shotgun (WGS) entry which is preliminary data.</text>
</comment>
<keyword evidence="6" id="KW-0539">Nucleus</keyword>
<evidence type="ECO:0000313" key="10">
    <source>
        <dbReference type="Proteomes" id="UP001420932"/>
    </source>
</evidence>
<evidence type="ECO:0000256" key="2">
    <source>
        <dbReference type="ARBA" id="ARBA00006168"/>
    </source>
</evidence>
<dbReference type="AlphaFoldDB" id="A0AAP0JP99"/>
<dbReference type="GO" id="GO:0033314">
    <property type="term" value="P:mitotic DNA replication checkpoint signaling"/>
    <property type="evidence" value="ECO:0007669"/>
    <property type="project" value="TreeGrafter"/>
</dbReference>
<keyword evidence="8" id="KW-0812">Transmembrane</keyword>
<proteinExistence type="inferred from homology"/>
<dbReference type="InterPro" id="IPR027417">
    <property type="entry name" value="P-loop_NTPase"/>
</dbReference>
<keyword evidence="8" id="KW-1133">Transmembrane helix</keyword>
<dbReference type="InterPro" id="IPR047854">
    <property type="entry name" value="RFC_lid"/>
</dbReference>
<organism evidence="9 10">
    <name type="scientific">Stephania yunnanensis</name>
    <dbReference type="NCBI Taxonomy" id="152371"/>
    <lineage>
        <taxon>Eukaryota</taxon>
        <taxon>Viridiplantae</taxon>
        <taxon>Streptophyta</taxon>
        <taxon>Embryophyta</taxon>
        <taxon>Tracheophyta</taxon>
        <taxon>Spermatophyta</taxon>
        <taxon>Magnoliopsida</taxon>
        <taxon>Ranunculales</taxon>
        <taxon>Menispermaceae</taxon>
        <taxon>Menispermoideae</taxon>
        <taxon>Cissampelideae</taxon>
        <taxon>Stephania</taxon>
    </lineage>
</organism>
<keyword evidence="8" id="KW-0472">Membrane</keyword>
<accession>A0AAP0JP99</accession>
<evidence type="ECO:0008006" key="11">
    <source>
        <dbReference type="Google" id="ProtNLM"/>
    </source>
</evidence>
<dbReference type="GO" id="GO:0000077">
    <property type="term" value="P:DNA damage checkpoint signaling"/>
    <property type="evidence" value="ECO:0007669"/>
    <property type="project" value="TreeGrafter"/>
</dbReference>
<comment type="similarity">
    <text evidence="2">Belongs to the rad17/RAD24 family.</text>
</comment>
<dbReference type="SUPFAM" id="SSF52540">
    <property type="entry name" value="P-loop containing nucleoside triphosphate hydrolases"/>
    <property type="match status" value="1"/>
</dbReference>
<dbReference type="GO" id="GO:0003689">
    <property type="term" value="F:DNA clamp loader activity"/>
    <property type="evidence" value="ECO:0007669"/>
    <property type="project" value="TreeGrafter"/>
</dbReference>
<evidence type="ECO:0000256" key="7">
    <source>
        <dbReference type="ARBA" id="ARBA00023306"/>
    </source>
</evidence>
<evidence type="ECO:0000313" key="9">
    <source>
        <dbReference type="EMBL" id="KAK9136487.1"/>
    </source>
</evidence>
<dbReference type="CDD" id="cd18140">
    <property type="entry name" value="HLD_clamp_RFC"/>
    <property type="match status" value="1"/>
</dbReference>
<evidence type="ECO:0000256" key="8">
    <source>
        <dbReference type="SAM" id="Phobius"/>
    </source>
</evidence>
<feature type="transmembrane region" description="Helical" evidence="8">
    <location>
        <begin position="35"/>
        <end position="54"/>
    </location>
</feature>
<dbReference type="InterPro" id="IPR004582">
    <property type="entry name" value="Checkpoint_prot_Rad17_Rad24"/>
</dbReference>
<reference evidence="9 10" key="1">
    <citation type="submission" date="2024-01" db="EMBL/GenBank/DDBJ databases">
        <title>Genome assemblies of Stephania.</title>
        <authorList>
            <person name="Yang L."/>
        </authorList>
    </citation>
    <scope>NUCLEOTIDE SEQUENCE [LARGE SCALE GENOMIC DNA]</scope>
    <source>
        <strain evidence="9">YNDBR</strain>
        <tissue evidence="9">Leaf</tissue>
    </source>
</reference>
<dbReference type="PANTHER" id="PTHR12172">
    <property type="entry name" value="CELL CYCLE CHECKPOINT PROTEIN RAD17"/>
    <property type="match status" value="1"/>
</dbReference>
<dbReference type="GO" id="GO:0005524">
    <property type="term" value="F:ATP binding"/>
    <property type="evidence" value="ECO:0007669"/>
    <property type="project" value="UniProtKB-KW"/>
</dbReference>
<dbReference type="Gene3D" id="3.40.50.300">
    <property type="entry name" value="P-loop containing nucleotide triphosphate hydrolases"/>
    <property type="match status" value="1"/>
</dbReference>
<evidence type="ECO:0000256" key="6">
    <source>
        <dbReference type="ARBA" id="ARBA00023242"/>
    </source>
</evidence>
<gene>
    <name evidence="9" type="ORF">Syun_015817</name>
</gene>
<dbReference type="Gene3D" id="1.10.8.60">
    <property type="match status" value="1"/>
</dbReference>
<evidence type="ECO:0000256" key="1">
    <source>
        <dbReference type="ARBA" id="ARBA00004123"/>
    </source>
</evidence>